<evidence type="ECO:0000313" key="2">
    <source>
        <dbReference type="Proteomes" id="UP001234297"/>
    </source>
</evidence>
<gene>
    <name evidence="1" type="ORF">MRB53_011645</name>
</gene>
<reference evidence="1 2" key="1">
    <citation type="journal article" date="2022" name="Hortic Res">
        <title>A haplotype resolved chromosomal level avocado genome allows analysis of novel avocado genes.</title>
        <authorList>
            <person name="Nath O."/>
            <person name="Fletcher S.J."/>
            <person name="Hayward A."/>
            <person name="Shaw L.M."/>
            <person name="Masouleh A.K."/>
            <person name="Furtado A."/>
            <person name="Henry R.J."/>
            <person name="Mitter N."/>
        </authorList>
    </citation>
    <scope>NUCLEOTIDE SEQUENCE [LARGE SCALE GENOMIC DNA]</scope>
    <source>
        <strain evidence="2">cv. Hass</strain>
    </source>
</reference>
<proteinExistence type="predicted"/>
<sequence>MSQEEEVEDRLDLLWIVVEEKDAARPTWTVSWPSPPAITRTSHRRREKVGPVSIAAGYAVGPRLVRTKKKSNIAAVVWSCLNREEDTEMGLFLFLATEESVCTDLDSANRGKEKRRGFTIQVRSQICRSSFQSRRVEGILVSKFFFL</sequence>
<name>A0ACC2LVX2_PERAE</name>
<dbReference type="Proteomes" id="UP001234297">
    <property type="component" value="Chromosome 3"/>
</dbReference>
<organism evidence="1 2">
    <name type="scientific">Persea americana</name>
    <name type="common">Avocado</name>
    <dbReference type="NCBI Taxonomy" id="3435"/>
    <lineage>
        <taxon>Eukaryota</taxon>
        <taxon>Viridiplantae</taxon>
        <taxon>Streptophyta</taxon>
        <taxon>Embryophyta</taxon>
        <taxon>Tracheophyta</taxon>
        <taxon>Spermatophyta</taxon>
        <taxon>Magnoliopsida</taxon>
        <taxon>Magnoliidae</taxon>
        <taxon>Laurales</taxon>
        <taxon>Lauraceae</taxon>
        <taxon>Persea</taxon>
    </lineage>
</organism>
<evidence type="ECO:0000313" key="1">
    <source>
        <dbReference type="EMBL" id="KAJ8637378.1"/>
    </source>
</evidence>
<keyword evidence="2" id="KW-1185">Reference proteome</keyword>
<protein>
    <submittedName>
        <fullName evidence="1">Uncharacterized protein</fullName>
    </submittedName>
</protein>
<dbReference type="EMBL" id="CM056811">
    <property type="protein sequence ID" value="KAJ8637378.1"/>
    <property type="molecule type" value="Genomic_DNA"/>
</dbReference>
<comment type="caution">
    <text evidence="1">The sequence shown here is derived from an EMBL/GenBank/DDBJ whole genome shotgun (WGS) entry which is preliminary data.</text>
</comment>
<accession>A0ACC2LVX2</accession>